<name>A0A0G0DQU5_9BACT</name>
<reference evidence="2 3" key="1">
    <citation type="journal article" date="2015" name="Nature">
        <title>rRNA introns, odd ribosomes, and small enigmatic genomes across a large radiation of phyla.</title>
        <authorList>
            <person name="Brown C.T."/>
            <person name="Hug L.A."/>
            <person name="Thomas B.C."/>
            <person name="Sharon I."/>
            <person name="Castelle C.J."/>
            <person name="Singh A."/>
            <person name="Wilkins M.J."/>
            <person name="Williams K.H."/>
            <person name="Banfield J.F."/>
        </authorList>
    </citation>
    <scope>NUCLEOTIDE SEQUENCE [LARGE SCALE GENOMIC DNA]</scope>
</reference>
<accession>A0A0G0DQU5</accession>
<keyword evidence="1" id="KW-1133">Transmembrane helix</keyword>
<feature type="transmembrane region" description="Helical" evidence="1">
    <location>
        <begin position="6"/>
        <end position="26"/>
    </location>
</feature>
<comment type="caution">
    <text evidence="2">The sequence shown here is derived from an EMBL/GenBank/DDBJ whole genome shotgun (WGS) entry which is preliminary data.</text>
</comment>
<protein>
    <submittedName>
        <fullName evidence="2">Uncharacterized protein</fullName>
    </submittedName>
</protein>
<evidence type="ECO:0000256" key="1">
    <source>
        <dbReference type="SAM" id="Phobius"/>
    </source>
</evidence>
<dbReference type="Proteomes" id="UP000033866">
    <property type="component" value="Unassembled WGS sequence"/>
</dbReference>
<organism evidence="2 3">
    <name type="scientific">candidate division WS6 bacterium GW2011_GWE1_34_7</name>
    <dbReference type="NCBI Taxonomy" id="1619093"/>
    <lineage>
        <taxon>Bacteria</taxon>
        <taxon>Candidatus Dojkabacteria</taxon>
    </lineage>
</organism>
<feature type="transmembrane region" description="Helical" evidence="1">
    <location>
        <begin position="38"/>
        <end position="58"/>
    </location>
</feature>
<dbReference type="AlphaFoldDB" id="A0A0G0DQU5"/>
<feature type="transmembrane region" description="Helical" evidence="1">
    <location>
        <begin position="78"/>
        <end position="100"/>
    </location>
</feature>
<proteinExistence type="predicted"/>
<evidence type="ECO:0000313" key="3">
    <source>
        <dbReference type="Proteomes" id="UP000033866"/>
    </source>
</evidence>
<keyword evidence="1" id="KW-0812">Transmembrane</keyword>
<sequence length="102" mass="11424">MSKNPFYNAFAAILYIVAVVFTVNLIDELETNEGLGQYVMPILVISILTLSVAVMGYIFFFQPLKLFLDGKKEQAISFFLKTVGTFAIIIFCIIIGYSLLII</sequence>
<dbReference type="EMBL" id="LBPV01000024">
    <property type="protein sequence ID" value="KKP65430.1"/>
    <property type="molecule type" value="Genomic_DNA"/>
</dbReference>
<evidence type="ECO:0000313" key="2">
    <source>
        <dbReference type="EMBL" id="KKP65430.1"/>
    </source>
</evidence>
<gene>
    <name evidence="2" type="ORF">UR61_C0024G0005</name>
</gene>
<keyword evidence="1" id="KW-0472">Membrane</keyword>